<dbReference type="Gene3D" id="1.20.1250.20">
    <property type="entry name" value="MFS general substrate transporter like domains"/>
    <property type="match status" value="1"/>
</dbReference>
<organism evidence="2 3">
    <name type="scientific">Pseudoduganella rivuli</name>
    <dbReference type="NCBI Taxonomy" id="2666085"/>
    <lineage>
        <taxon>Bacteria</taxon>
        <taxon>Pseudomonadati</taxon>
        <taxon>Pseudomonadota</taxon>
        <taxon>Betaproteobacteria</taxon>
        <taxon>Burkholderiales</taxon>
        <taxon>Oxalobacteraceae</taxon>
        <taxon>Telluria group</taxon>
        <taxon>Pseudoduganella</taxon>
    </lineage>
</organism>
<proteinExistence type="predicted"/>
<name>A0A7X2IIF5_9BURK</name>
<dbReference type="PANTHER" id="PTHR23528">
    <property type="match status" value="1"/>
</dbReference>
<accession>A0A7X2IIF5</accession>
<feature type="transmembrane region" description="Helical" evidence="1">
    <location>
        <begin position="135"/>
        <end position="160"/>
    </location>
</feature>
<dbReference type="Pfam" id="PF13347">
    <property type="entry name" value="MFS_2"/>
    <property type="match status" value="1"/>
</dbReference>
<feature type="transmembrane region" description="Helical" evidence="1">
    <location>
        <begin position="92"/>
        <end position="115"/>
    </location>
</feature>
<dbReference type="AlphaFoldDB" id="A0A7X2IIF5"/>
<feature type="transmembrane region" description="Helical" evidence="1">
    <location>
        <begin position="172"/>
        <end position="192"/>
    </location>
</feature>
<feature type="transmembrane region" description="Helical" evidence="1">
    <location>
        <begin position="294"/>
        <end position="313"/>
    </location>
</feature>
<gene>
    <name evidence="2" type="ORF">GJ700_02680</name>
</gene>
<sequence length="456" mass="48641">MNASTRLQAGALRYTAAGLGIVIFWLLLGEFAIAMRERSALPGALELLRRHHASDTTVSLLMSSVPALLGIILGPLVSYHSDRHRGRLGRRLPYLIAATPVGATAMVGLAACPWLGQWSDTMLGTWSPGVDNCVLAWFCLCWGIFECIAIVTLALYAGLVNDIVPFPILGRFFAAVRVVSLGAGILFNYWLFPLTDTHLFDVLAGIGILFGVGCLWMCAMVKEGPYPPVTGSGLRRPGVAQVAREYATACFAERRYLWVYGALMLAAVAFTPFNTFCQYYAASMGMSKATLGELTAASYMVSIVLAFFIGAAADRWGAVHVSLAVLALYVLVSSAGFAWVRDAGSFAWLYVAHVVVSGAYYTASASIPMALFPRLHFLQFNAAKDLMVGVATIAAGLLQGPLLDWSGHDYSLTLLSAVALSGGGVLCLLRIRRAGFYGDAESNPPCMQPGGAAAAL</sequence>
<feature type="transmembrane region" description="Helical" evidence="1">
    <location>
        <begin position="56"/>
        <end position="80"/>
    </location>
</feature>
<evidence type="ECO:0000256" key="1">
    <source>
        <dbReference type="SAM" id="Phobius"/>
    </source>
</evidence>
<evidence type="ECO:0000313" key="3">
    <source>
        <dbReference type="Proteomes" id="UP000446768"/>
    </source>
</evidence>
<feature type="transmembrane region" description="Helical" evidence="1">
    <location>
        <begin position="346"/>
        <end position="363"/>
    </location>
</feature>
<reference evidence="2 3" key="1">
    <citation type="submission" date="2019-11" db="EMBL/GenBank/DDBJ databases">
        <title>Novel species isolated from a subtropical stream in China.</title>
        <authorList>
            <person name="Lu H."/>
        </authorList>
    </citation>
    <scope>NUCLEOTIDE SEQUENCE [LARGE SCALE GENOMIC DNA]</scope>
    <source>
        <strain evidence="2 3">FT92W</strain>
    </source>
</reference>
<evidence type="ECO:0008006" key="4">
    <source>
        <dbReference type="Google" id="ProtNLM"/>
    </source>
</evidence>
<dbReference type="SUPFAM" id="SSF103473">
    <property type="entry name" value="MFS general substrate transporter"/>
    <property type="match status" value="1"/>
</dbReference>
<feature type="transmembrane region" description="Helical" evidence="1">
    <location>
        <begin position="375"/>
        <end position="398"/>
    </location>
</feature>
<keyword evidence="1" id="KW-0812">Transmembrane</keyword>
<feature type="transmembrane region" description="Helical" evidence="1">
    <location>
        <begin position="257"/>
        <end position="282"/>
    </location>
</feature>
<feature type="transmembrane region" description="Helical" evidence="1">
    <location>
        <begin position="320"/>
        <end position="340"/>
    </location>
</feature>
<dbReference type="EMBL" id="WKJJ01000001">
    <property type="protein sequence ID" value="MRV70624.1"/>
    <property type="molecule type" value="Genomic_DNA"/>
</dbReference>
<keyword evidence="1" id="KW-0472">Membrane</keyword>
<feature type="transmembrane region" description="Helical" evidence="1">
    <location>
        <begin position="198"/>
        <end position="218"/>
    </location>
</feature>
<feature type="transmembrane region" description="Helical" evidence="1">
    <location>
        <begin position="410"/>
        <end position="429"/>
    </location>
</feature>
<keyword evidence="3" id="KW-1185">Reference proteome</keyword>
<dbReference type="Proteomes" id="UP000446768">
    <property type="component" value="Unassembled WGS sequence"/>
</dbReference>
<protein>
    <recommendedName>
        <fullName evidence="4">MFS transporter</fullName>
    </recommendedName>
</protein>
<feature type="transmembrane region" description="Helical" evidence="1">
    <location>
        <begin position="12"/>
        <end position="36"/>
    </location>
</feature>
<dbReference type="RefSeq" id="WP_154371084.1">
    <property type="nucleotide sequence ID" value="NZ_WKJJ01000001.1"/>
</dbReference>
<keyword evidence="1" id="KW-1133">Transmembrane helix</keyword>
<evidence type="ECO:0000313" key="2">
    <source>
        <dbReference type="EMBL" id="MRV70624.1"/>
    </source>
</evidence>
<dbReference type="InterPro" id="IPR036259">
    <property type="entry name" value="MFS_trans_sf"/>
</dbReference>
<comment type="caution">
    <text evidence="2">The sequence shown here is derived from an EMBL/GenBank/DDBJ whole genome shotgun (WGS) entry which is preliminary data.</text>
</comment>
<dbReference type="PANTHER" id="PTHR23528:SF1">
    <property type="entry name" value="MAJOR FACILITATOR SUPERFAMILY (MFS) PROFILE DOMAIN-CONTAINING PROTEIN"/>
    <property type="match status" value="1"/>
</dbReference>